<reference evidence="1 2" key="1">
    <citation type="journal article" date="2012" name="Int. J. Syst. Evol. Microbiol.">
        <title>Vibrio caribbeanicus sp. nov., isolated from the marine sponge Scleritoderma cyanea.</title>
        <authorList>
            <person name="Hoffmann M."/>
            <person name="Monday S.R."/>
            <person name="Allard M.W."/>
            <person name="Strain E.A."/>
            <person name="Whittaker P."/>
            <person name="Naum M."/>
            <person name="McCarthy P.J."/>
            <person name="Lopez J.V."/>
            <person name="Fischer M."/>
            <person name="Brown E.W."/>
        </authorList>
    </citation>
    <scope>NUCLEOTIDE SEQUENCE [LARGE SCALE GENOMIC DNA]</scope>
    <source>
        <strain evidence="2">DSMZ 21326</strain>
    </source>
</reference>
<gene>
    <name evidence="1" type="ORF">VISI1226_10602</name>
</gene>
<dbReference type="AlphaFoldDB" id="E8MAU2"/>
<name>E8MAU2_PHOS4</name>
<protein>
    <submittedName>
        <fullName evidence="1">Uncharacterized protein</fullName>
    </submittedName>
</protein>
<dbReference type="EMBL" id="AEVT01000098">
    <property type="protein sequence ID" value="EGA68772.1"/>
    <property type="molecule type" value="Genomic_DNA"/>
</dbReference>
<organism evidence="1 2">
    <name type="scientific">Vibrio sinaloensis DSM 21326</name>
    <dbReference type="NCBI Taxonomy" id="945550"/>
    <lineage>
        <taxon>Bacteria</taxon>
        <taxon>Pseudomonadati</taxon>
        <taxon>Pseudomonadota</taxon>
        <taxon>Gammaproteobacteria</taxon>
        <taxon>Vibrionales</taxon>
        <taxon>Vibrionaceae</taxon>
        <taxon>Vibrio</taxon>
        <taxon>Vibrio oreintalis group</taxon>
    </lineage>
</organism>
<sequence>MDQQSPKQQMKIVDLLARMVAHCAGIFLPEAFYSIDLSLLQLINHLFK</sequence>
<evidence type="ECO:0000313" key="2">
    <source>
        <dbReference type="Proteomes" id="UP000006228"/>
    </source>
</evidence>
<evidence type="ECO:0000313" key="1">
    <source>
        <dbReference type="EMBL" id="EGA68772.1"/>
    </source>
</evidence>
<accession>E8MAU2</accession>
<dbReference type="Proteomes" id="UP000006228">
    <property type="component" value="Unassembled WGS sequence"/>
</dbReference>
<comment type="caution">
    <text evidence="1">The sequence shown here is derived from an EMBL/GenBank/DDBJ whole genome shotgun (WGS) entry which is preliminary data.</text>
</comment>
<proteinExistence type="predicted"/>